<dbReference type="InterPro" id="IPR029044">
    <property type="entry name" value="Nucleotide-diphossugar_trans"/>
</dbReference>
<evidence type="ECO:0000313" key="7">
    <source>
        <dbReference type="Proteomes" id="UP000267524"/>
    </source>
</evidence>
<dbReference type="InterPro" id="IPR001173">
    <property type="entry name" value="Glyco_trans_2-like"/>
</dbReference>
<evidence type="ECO:0000259" key="5">
    <source>
        <dbReference type="Pfam" id="PF00535"/>
    </source>
</evidence>
<dbReference type="PANTHER" id="PTHR43630:SF1">
    <property type="entry name" value="POLY-BETA-1,6-N-ACETYL-D-GLUCOSAMINE SYNTHASE"/>
    <property type="match status" value="1"/>
</dbReference>
<dbReference type="EMBL" id="QWIV01000008">
    <property type="protein sequence ID" value="RMZ60305.1"/>
    <property type="molecule type" value="Genomic_DNA"/>
</dbReference>
<evidence type="ECO:0000313" key="6">
    <source>
        <dbReference type="EMBL" id="RMZ60305.1"/>
    </source>
</evidence>
<dbReference type="GO" id="GO:0016757">
    <property type="term" value="F:glycosyltransferase activity"/>
    <property type="evidence" value="ECO:0007669"/>
    <property type="project" value="UniProtKB-KW"/>
</dbReference>
<feature type="transmembrane region" description="Helical" evidence="4">
    <location>
        <begin position="352"/>
        <end position="373"/>
    </location>
</feature>
<dbReference type="CDD" id="cd06423">
    <property type="entry name" value="CESA_like"/>
    <property type="match status" value="1"/>
</dbReference>
<evidence type="ECO:0000256" key="1">
    <source>
        <dbReference type="ARBA" id="ARBA00006739"/>
    </source>
</evidence>
<dbReference type="Pfam" id="PF00535">
    <property type="entry name" value="Glycos_transf_2"/>
    <property type="match status" value="1"/>
</dbReference>
<keyword evidence="4" id="KW-0812">Transmembrane</keyword>
<evidence type="ECO:0000256" key="3">
    <source>
        <dbReference type="ARBA" id="ARBA00022679"/>
    </source>
</evidence>
<keyword evidence="2" id="KW-0328">Glycosyltransferase</keyword>
<organism evidence="6 7">
    <name type="scientific">Chryseobacterium nematophagum</name>
    <dbReference type="NCBI Taxonomy" id="2305228"/>
    <lineage>
        <taxon>Bacteria</taxon>
        <taxon>Pseudomonadati</taxon>
        <taxon>Bacteroidota</taxon>
        <taxon>Flavobacteriia</taxon>
        <taxon>Flavobacteriales</taxon>
        <taxon>Weeksellaceae</taxon>
        <taxon>Chryseobacterium group</taxon>
        <taxon>Chryseobacterium</taxon>
    </lineage>
</organism>
<dbReference type="AlphaFoldDB" id="A0A3M7LDY8"/>
<proteinExistence type="inferred from homology"/>
<dbReference type="PANTHER" id="PTHR43630">
    <property type="entry name" value="POLY-BETA-1,6-N-ACETYL-D-GLUCOSAMINE SYNTHASE"/>
    <property type="match status" value="1"/>
</dbReference>
<feature type="domain" description="Glycosyltransferase 2-like" evidence="5">
    <location>
        <begin position="75"/>
        <end position="241"/>
    </location>
</feature>
<dbReference type="SUPFAM" id="SSF53448">
    <property type="entry name" value="Nucleotide-diphospho-sugar transferases"/>
    <property type="match status" value="1"/>
</dbReference>
<dbReference type="Gene3D" id="3.90.550.10">
    <property type="entry name" value="Spore Coat Polysaccharide Biosynthesis Protein SpsA, Chain A"/>
    <property type="match status" value="1"/>
</dbReference>
<gene>
    <name evidence="6" type="ORF">D1632_05030</name>
</gene>
<sequence>MVLVGSVWGSFFSHLSAWDWETILHWGWYVFVIDIPRFLILEGVVLFANFRDRFFTQNEWKAAHKKLWKEEPLVTILVPGHNEGKHLYKLIVSLKNQTYKNFETVIVDDGSTDDTSVIGRYFEKTGAISKFLRSEVRGGKASAANLGLKYSKGKFIVHIDADSSLAHDAIEKALIPFYRYPSVGGLGGNLVVRNEEDSLTTTMQYLEYQQSICTSRIVLSKLGIYKIISGAFGVFPKEVLTRVGGWDVGPGLDGDITVKIRKLGYRILFEERAVCKTHAPITWRALVKQRIRWSRSLIRFRVRKHHDIWVPNKNFRWSNFFSFFENVFFGLVLDITWIFYMLRIIIENPDFLIAWIPIKYLLYLCLYFGQFLISMKIVNDRKKFFSKILYVPLYPIYMGGFMRIVRTIAYIDEFFFYDSYHDSWNPQKTSKKAREYGA</sequence>
<name>A0A3M7LDY8_9FLAO</name>
<evidence type="ECO:0000256" key="2">
    <source>
        <dbReference type="ARBA" id="ARBA00022676"/>
    </source>
</evidence>
<reference evidence="6 7" key="1">
    <citation type="submission" date="2018-08" db="EMBL/GenBank/DDBJ databases">
        <title>Chryseobacterium nematophagum: a novel matrix digesting pathogen of nematodes.</title>
        <authorList>
            <person name="Page A."/>
            <person name="Roberts M."/>
            <person name="Felix M.-A."/>
            <person name="Weir W."/>
        </authorList>
    </citation>
    <scope>NUCLEOTIDE SEQUENCE [LARGE SCALE GENOMIC DNA]</scope>
    <source>
        <strain evidence="6 7">JUb275</strain>
    </source>
</reference>
<keyword evidence="3 6" id="KW-0808">Transferase</keyword>
<comment type="similarity">
    <text evidence="1">Belongs to the glycosyltransferase 2 family.</text>
</comment>
<feature type="transmembrane region" description="Helical" evidence="4">
    <location>
        <begin position="323"/>
        <end position="346"/>
    </location>
</feature>
<comment type="caution">
    <text evidence="6">The sequence shown here is derived from an EMBL/GenBank/DDBJ whole genome shotgun (WGS) entry which is preliminary data.</text>
</comment>
<feature type="transmembrane region" description="Helical" evidence="4">
    <location>
        <begin position="27"/>
        <end position="48"/>
    </location>
</feature>
<keyword evidence="7" id="KW-1185">Reference proteome</keyword>
<keyword evidence="4" id="KW-0472">Membrane</keyword>
<protein>
    <submittedName>
        <fullName evidence="6">Glycosyltransferase family 2 protein</fullName>
    </submittedName>
</protein>
<evidence type="ECO:0000256" key="4">
    <source>
        <dbReference type="SAM" id="Phobius"/>
    </source>
</evidence>
<accession>A0A3M7LDY8</accession>
<keyword evidence="4" id="KW-1133">Transmembrane helix</keyword>
<dbReference type="Proteomes" id="UP000267524">
    <property type="component" value="Unassembled WGS sequence"/>
</dbReference>